<dbReference type="AlphaFoldDB" id="A0AAE1E2T1"/>
<dbReference type="Proteomes" id="UP001283361">
    <property type="component" value="Unassembled WGS sequence"/>
</dbReference>
<feature type="region of interest" description="Disordered" evidence="1">
    <location>
        <begin position="54"/>
        <end position="73"/>
    </location>
</feature>
<reference evidence="2" key="1">
    <citation type="journal article" date="2023" name="G3 (Bethesda)">
        <title>A reference genome for the long-term kleptoplast-retaining sea slug Elysia crispata morphotype clarki.</title>
        <authorList>
            <person name="Eastman K.E."/>
            <person name="Pendleton A.L."/>
            <person name="Shaikh M.A."/>
            <person name="Suttiyut T."/>
            <person name="Ogas R."/>
            <person name="Tomko P."/>
            <person name="Gavelis G."/>
            <person name="Widhalm J.R."/>
            <person name="Wisecaver J.H."/>
        </authorList>
    </citation>
    <scope>NUCLEOTIDE SEQUENCE</scope>
    <source>
        <strain evidence="2">ECLA1</strain>
    </source>
</reference>
<comment type="caution">
    <text evidence="2">The sequence shown here is derived from an EMBL/GenBank/DDBJ whole genome shotgun (WGS) entry which is preliminary data.</text>
</comment>
<proteinExistence type="predicted"/>
<name>A0AAE1E2T1_9GAST</name>
<evidence type="ECO:0000313" key="2">
    <source>
        <dbReference type="EMBL" id="KAK3790753.1"/>
    </source>
</evidence>
<dbReference type="EMBL" id="JAWDGP010001519">
    <property type="protein sequence ID" value="KAK3790753.1"/>
    <property type="molecule type" value="Genomic_DNA"/>
</dbReference>
<sequence>MSSRSGRSEGKRLGVFTRRPPLRLAPPLAAEERRAQPIGTGLGLTPYLQALPSGVDVSDTRRPSRFSPAAPSPIPGFLASARQAWFGYSPSSFFHPNRNHWCPINSLPLTLRQKHQA</sequence>
<gene>
    <name evidence="2" type="ORF">RRG08_038244</name>
</gene>
<accession>A0AAE1E2T1</accession>
<organism evidence="2 3">
    <name type="scientific">Elysia crispata</name>
    <name type="common">lettuce slug</name>
    <dbReference type="NCBI Taxonomy" id="231223"/>
    <lineage>
        <taxon>Eukaryota</taxon>
        <taxon>Metazoa</taxon>
        <taxon>Spiralia</taxon>
        <taxon>Lophotrochozoa</taxon>
        <taxon>Mollusca</taxon>
        <taxon>Gastropoda</taxon>
        <taxon>Heterobranchia</taxon>
        <taxon>Euthyneura</taxon>
        <taxon>Panpulmonata</taxon>
        <taxon>Sacoglossa</taxon>
        <taxon>Placobranchoidea</taxon>
        <taxon>Plakobranchidae</taxon>
        <taxon>Elysia</taxon>
    </lineage>
</organism>
<protein>
    <submittedName>
        <fullName evidence="2">Uncharacterized protein</fullName>
    </submittedName>
</protein>
<evidence type="ECO:0000313" key="3">
    <source>
        <dbReference type="Proteomes" id="UP001283361"/>
    </source>
</evidence>
<evidence type="ECO:0000256" key="1">
    <source>
        <dbReference type="SAM" id="MobiDB-lite"/>
    </source>
</evidence>
<keyword evidence="3" id="KW-1185">Reference proteome</keyword>